<evidence type="ECO:0000313" key="6">
    <source>
        <dbReference type="EMBL" id="CDX57718.1"/>
    </source>
</evidence>
<evidence type="ECO:0000313" key="7">
    <source>
        <dbReference type="Proteomes" id="UP000182888"/>
    </source>
</evidence>
<feature type="region of interest" description="Disordered" evidence="5">
    <location>
        <begin position="236"/>
        <end position="255"/>
    </location>
</feature>
<dbReference type="InterPro" id="IPR036390">
    <property type="entry name" value="WH_DNA-bd_sf"/>
</dbReference>
<dbReference type="Pfam" id="PF04079">
    <property type="entry name" value="SMC_ScpB"/>
    <property type="match status" value="1"/>
</dbReference>
<dbReference type="GO" id="GO:0051301">
    <property type="term" value="P:cell division"/>
    <property type="evidence" value="ECO:0007669"/>
    <property type="project" value="UniProtKB-KW"/>
</dbReference>
<evidence type="ECO:0000256" key="4">
    <source>
        <dbReference type="ARBA" id="ARBA00023306"/>
    </source>
</evidence>
<feature type="compositionally biased region" description="Gly residues" evidence="5">
    <location>
        <begin position="242"/>
        <end position="255"/>
    </location>
</feature>
<reference evidence="7" key="1">
    <citation type="submission" date="2014-08" db="EMBL/GenBank/DDBJ databases">
        <authorList>
            <person name="Edwards T."/>
        </authorList>
    </citation>
    <scope>NUCLEOTIDE SEQUENCE [LARGE SCALE GENOMIC DNA]</scope>
</reference>
<dbReference type="SUPFAM" id="SSF46785">
    <property type="entry name" value="Winged helix' DNA-binding domain"/>
    <property type="match status" value="2"/>
</dbReference>
<dbReference type="Gene3D" id="1.10.10.10">
    <property type="entry name" value="Winged helix-like DNA-binding domain superfamily/Winged helix DNA-binding domain"/>
    <property type="match status" value="2"/>
</dbReference>
<keyword evidence="1" id="KW-0963">Cytoplasm</keyword>
<accession>A0A0K2VZR5</accession>
<dbReference type="GO" id="GO:0051304">
    <property type="term" value="P:chromosome separation"/>
    <property type="evidence" value="ECO:0007669"/>
    <property type="project" value="InterPro"/>
</dbReference>
<evidence type="ECO:0000256" key="5">
    <source>
        <dbReference type="SAM" id="MobiDB-lite"/>
    </source>
</evidence>
<dbReference type="InterPro" id="IPR005234">
    <property type="entry name" value="ScpB_csome_segregation"/>
</dbReference>
<dbReference type="EMBL" id="CCND01000015">
    <property type="protein sequence ID" value="CDX57718.1"/>
    <property type="molecule type" value="Genomic_DNA"/>
</dbReference>
<gene>
    <name evidence="6" type="ORF">MPL1032_220141</name>
</gene>
<dbReference type="Proteomes" id="UP000182888">
    <property type="component" value="Unassembled WGS sequence"/>
</dbReference>
<evidence type="ECO:0000256" key="3">
    <source>
        <dbReference type="ARBA" id="ARBA00022829"/>
    </source>
</evidence>
<evidence type="ECO:0000256" key="2">
    <source>
        <dbReference type="ARBA" id="ARBA00022618"/>
    </source>
</evidence>
<organism evidence="6 7">
    <name type="scientific">Mesorhizobium plurifarium</name>
    <dbReference type="NCBI Taxonomy" id="69974"/>
    <lineage>
        <taxon>Bacteria</taxon>
        <taxon>Pseudomonadati</taxon>
        <taxon>Pseudomonadota</taxon>
        <taxon>Alphaproteobacteria</taxon>
        <taxon>Hyphomicrobiales</taxon>
        <taxon>Phyllobacteriaceae</taxon>
        <taxon>Mesorhizobium</taxon>
    </lineage>
</organism>
<dbReference type="InterPro" id="IPR036388">
    <property type="entry name" value="WH-like_DNA-bd_sf"/>
</dbReference>
<name>A0A0K2VZR5_MESPL</name>
<keyword evidence="2" id="KW-0132">Cell division</keyword>
<protein>
    <recommendedName>
        <fullName evidence="8">SMC-Scp complex subunit ScpB</fullName>
    </recommendedName>
</protein>
<evidence type="ECO:0000256" key="1">
    <source>
        <dbReference type="ARBA" id="ARBA00022490"/>
    </source>
</evidence>
<dbReference type="PANTHER" id="PTHR34298">
    <property type="entry name" value="SEGREGATION AND CONDENSATION PROTEIN B"/>
    <property type="match status" value="1"/>
</dbReference>
<sequence length="255" mass="27647">MSEAARSERPRGKGDVQRMLVDTELEHLPPELRWREWMGRVEAVIFAANEPVPREVLARVVGKSCNLDLIIDDIRAELAGRPNELVPVAGGWQHRTKKVFGDIIHAAFGTAAGQGTRELSQSEALVLMCIAYFQPITRGELSSFFGKEVSRDLIGVLRAQELIASGPRSPQPGAPYTYVATKNFPSQFGLDTLRQLPDFEALEDAGLLSKEKLLAGGIPAGLVNGEGEDDVVEDREAEGSFKGPGSGWVGDGRIG</sequence>
<keyword evidence="3" id="KW-0159">Chromosome partition</keyword>
<keyword evidence="4" id="KW-0131">Cell cycle</keyword>
<proteinExistence type="predicted"/>
<dbReference type="PANTHER" id="PTHR34298:SF2">
    <property type="entry name" value="SEGREGATION AND CONDENSATION PROTEIN B"/>
    <property type="match status" value="1"/>
</dbReference>
<evidence type="ECO:0008006" key="8">
    <source>
        <dbReference type="Google" id="ProtNLM"/>
    </source>
</evidence>
<dbReference type="AlphaFoldDB" id="A0A0K2VZR5"/>